<reference evidence="9 10" key="1">
    <citation type="submission" date="2020-02" db="EMBL/GenBank/DDBJ databases">
        <title>Sequencing the genomes of 1000 actinobacteria strains.</title>
        <authorList>
            <person name="Klenk H.-P."/>
        </authorList>
    </citation>
    <scope>NUCLEOTIDE SEQUENCE [LARGE SCALE GENOMIC DNA]</scope>
    <source>
        <strain evidence="9 10">DSM 19609</strain>
    </source>
</reference>
<evidence type="ECO:0000256" key="5">
    <source>
        <dbReference type="ARBA" id="ARBA00047445"/>
    </source>
</evidence>
<dbReference type="PANTHER" id="PTHR32179:SF4">
    <property type="entry name" value="PYROPHOSPHORYLASE MODD-RELATED"/>
    <property type="match status" value="1"/>
</dbReference>
<comment type="similarity">
    <text evidence="1 6">Belongs to the NadC/ModD family.</text>
</comment>
<dbReference type="Gene3D" id="3.20.20.70">
    <property type="entry name" value="Aldolase class I"/>
    <property type="match status" value="1"/>
</dbReference>
<evidence type="ECO:0000256" key="1">
    <source>
        <dbReference type="ARBA" id="ARBA00009400"/>
    </source>
</evidence>
<dbReference type="Proteomes" id="UP000749311">
    <property type="component" value="Unassembled WGS sequence"/>
</dbReference>
<comment type="caution">
    <text evidence="9">The sequence shown here is derived from an EMBL/GenBank/DDBJ whole genome shotgun (WGS) entry which is preliminary data.</text>
</comment>
<evidence type="ECO:0000256" key="3">
    <source>
        <dbReference type="ARBA" id="ARBA00022676"/>
    </source>
</evidence>
<dbReference type="PIRSF" id="PIRSF006250">
    <property type="entry name" value="NadC_ModD"/>
    <property type="match status" value="1"/>
</dbReference>
<protein>
    <recommendedName>
        <fullName evidence="2">Putative pyrophosphorylase ModD</fullName>
    </recommendedName>
</protein>
<name>A0ABX0SDE4_9ACTN</name>
<dbReference type="GO" id="GO:0016757">
    <property type="term" value="F:glycosyltransferase activity"/>
    <property type="evidence" value="ECO:0007669"/>
    <property type="project" value="UniProtKB-KW"/>
</dbReference>
<dbReference type="Pfam" id="PF01729">
    <property type="entry name" value="QRPTase_C"/>
    <property type="match status" value="1"/>
</dbReference>
<dbReference type="InterPro" id="IPR002638">
    <property type="entry name" value="Quinolinate_PRibosylTrfase_C"/>
</dbReference>
<feature type="domain" description="Quinolinate phosphoribosyl transferase N-terminal" evidence="8">
    <location>
        <begin position="21"/>
        <end position="104"/>
    </location>
</feature>
<keyword evidence="3 6" id="KW-0328">Glycosyltransferase</keyword>
<dbReference type="InterPro" id="IPR037128">
    <property type="entry name" value="Quinolinate_PRibosylTase_N_sf"/>
</dbReference>
<dbReference type="InterPro" id="IPR013785">
    <property type="entry name" value="Aldolase_TIM"/>
</dbReference>
<evidence type="ECO:0000313" key="10">
    <source>
        <dbReference type="Proteomes" id="UP000749311"/>
    </source>
</evidence>
<feature type="domain" description="Quinolinate phosphoribosyl transferase C-terminal" evidence="7">
    <location>
        <begin position="106"/>
        <end position="268"/>
    </location>
</feature>
<evidence type="ECO:0000256" key="6">
    <source>
        <dbReference type="PIRNR" id="PIRNR006250"/>
    </source>
</evidence>
<evidence type="ECO:0000313" key="9">
    <source>
        <dbReference type="EMBL" id="NIH56418.1"/>
    </source>
</evidence>
<dbReference type="InterPro" id="IPR027277">
    <property type="entry name" value="NadC/ModD"/>
</dbReference>
<proteinExistence type="inferred from homology"/>
<dbReference type="SUPFAM" id="SSF51690">
    <property type="entry name" value="Nicotinate/Quinolinate PRTase C-terminal domain-like"/>
    <property type="match status" value="1"/>
</dbReference>
<dbReference type="EMBL" id="JAAMOZ010000001">
    <property type="protein sequence ID" value="NIH56418.1"/>
    <property type="molecule type" value="Genomic_DNA"/>
</dbReference>
<dbReference type="NCBIfam" id="TIGR01334">
    <property type="entry name" value="modD"/>
    <property type="match status" value="1"/>
</dbReference>
<evidence type="ECO:0000259" key="8">
    <source>
        <dbReference type="Pfam" id="PF02749"/>
    </source>
</evidence>
<keyword evidence="10" id="KW-1185">Reference proteome</keyword>
<comment type="catalytic activity">
    <reaction evidence="5">
        <text>nicotinate beta-D-ribonucleotide + CO2 + diphosphate = quinolinate + 5-phospho-alpha-D-ribose 1-diphosphate + 2 H(+)</text>
        <dbReference type="Rhea" id="RHEA:12733"/>
        <dbReference type="ChEBI" id="CHEBI:15378"/>
        <dbReference type="ChEBI" id="CHEBI:16526"/>
        <dbReference type="ChEBI" id="CHEBI:29959"/>
        <dbReference type="ChEBI" id="CHEBI:33019"/>
        <dbReference type="ChEBI" id="CHEBI:57502"/>
        <dbReference type="ChEBI" id="CHEBI:58017"/>
        <dbReference type="EC" id="2.4.2.19"/>
    </reaction>
</comment>
<evidence type="ECO:0000256" key="2">
    <source>
        <dbReference type="ARBA" id="ARBA00019205"/>
    </source>
</evidence>
<dbReference type="RefSeq" id="WP_208390448.1">
    <property type="nucleotide sequence ID" value="NZ_BAAAOO010000003.1"/>
</dbReference>
<organism evidence="9 10">
    <name type="scientific">Brooklawnia cerclae</name>
    <dbReference type="NCBI Taxonomy" id="349934"/>
    <lineage>
        <taxon>Bacteria</taxon>
        <taxon>Bacillati</taxon>
        <taxon>Actinomycetota</taxon>
        <taxon>Actinomycetes</taxon>
        <taxon>Propionibacteriales</taxon>
        <taxon>Propionibacteriaceae</taxon>
        <taxon>Brooklawnia</taxon>
    </lineage>
</organism>
<dbReference type="Gene3D" id="3.90.1170.20">
    <property type="entry name" value="Quinolinate phosphoribosyl transferase, N-terminal domain"/>
    <property type="match status" value="1"/>
</dbReference>
<dbReference type="SUPFAM" id="SSF54675">
    <property type="entry name" value="Nicotinate/Quinolinate PRTase N-terminal domain-like"/>
    <property type="match status" value="1"/>
</dbReference>
<keyword evidence="4 6" id="KW-0808">Transferase</keyword>
<dbReference type="Pfam" id="PF02749">
    <property type="entry name" value="QRPTase_N"/>
    <property type="match status" value="1"/>
</dbReference>
<gene>
    <name evidence="9" type="ORF">FB473_001063</name>
</gene>
<dbReference type="InterPro" id="IPR036068">
    <property type="entry name" value="Nicotinate_pribotase-like_C"/>
</dbReference>
<dbReference type="PANTHER" id="PTHR32179">
    <property type="entry name" value="NICOTINATE-NUCLEOTIDE PYROPHOSPHORYLASE [CARBOXYLATING]"/>
    <property type="match status" value="1"/>
</dbReference>
<dbReference type="InterPro" id="IPR006242">
    <property type="entry name" value="ModD"/>
</dbReference>
<dbReference type="InterPro" id="IPR022412">
    <property type="entry name" value="Quinolinate_PRibosylTrfase_N"/>
</dbReference>
<evidence type="ECO:0000259" key="7">
    <source>
        <dbReference type="Pfam" id="PF01729"/>
    </source>
</evidence>
<sequence>MIAPSTALIDRLLAEDVPYGDLTTHLLGIGDRAARIRFAARDEIVVAGVPVARELCRRVGAEITFSLDSGQRVGRGDPLLVAEGPAAGLHAAWKVCANVFESCCGIATRTRALVDAARSAAPGIGVFGTRKVFPGVKELAIEALEAGGALPHRLGLSETVLVFEQHTALLGGIEALVDAVPGLRRDACEKRVLAEVTRRDEALLLAAAGVDGLQFDKVPPSELAGIVAAVREVDQRIVLIAAGGITGTNAADYAATGVDGLASSWMYAGRPADIGVVIEPA</sequence>
<evidence type="ECO:0000256" key="4">
    <source>
        <dbReference type="ARBA" id="ARBA00022679"/>
    </source>
</evidence>
<accession>A0ABX0SDE4</accession>